<reference evidence="5" key="1">
    <citation type="submission" date="2021-02" db="EMBL/GenBank/DDBJ databases">
        <authorList>
            <person name="Bekaert M."/>
        </authorList>
    </citation>
    <scope>NUCLEOTIDE SEQUENCE</scope>
    <source>
        <strain evidence="5">IoA-00</strain>
    </source>
</reference>
<name>A0A7R8HB90_LEPSM</name>
<protein>
    <submittedName>
        <fullName evidence="5">TRMT2A</fullName>
        <ecNumber evidence="5">2.1.1.-</ecNumber>
    </submittedName>
</protein>
<dbReference type="PANTHER" id="PTHR45904:SF2">
    <property type="entry name" value="TRNA (URACIL-5-)-METHYLTRANSFERASE HOMOLOG A"/>
    <property type="match status" value="1"/>
</dbReference>
<dbReference type="InterPro" id="IPR045850">
    <property type="entry name" value="TRM2_met"/>
</dbReference>
<dbReference type="EC" id="2.1.1.-" evidence="5"/>
<dbReference type="SUPFAM" id="SSF82282">
    <property type="entry name" value="Homocysteine S-methyltransferase"/>
    <property type="match status" value="1"/>
</dbReference>
<comment type="pathway">
    <text evidence="3">Amino-acid biosynthesis; L-methionine biosynthesis via de novo pathway.</text>
</comment>
<evidence type="ECO:0000313" key="6">
    <source>
        <dbReference type="Proteomes" id="UP000675881"/>
    </source>
</evidence>
<evidence type="ECO:0000256" key="2">
    <source>
        <dbReference type="ARBA" id="ARBA00022679"/>
    </source>
</evidence>
<sequence length="423" mass="47916">MTDIFYPIFPRVLGKRDEFFVLDGGFSTQCVSHVSAESFTGRAHWTSELIDENPEAVPIVAPLKKQWSLQIRPFLKTHAIPRKAGIVGSLGPYAAFLASGSEYNGDKSTSYPLSEEELKTWHKERIRHMMIGGVDVIAFETIPSIKEAILILDLIDNTLNAKCWISFQCKDSKSLAYGDSYKEASAQGRSKNIIIMSTADVEMSIDAIEAHNLSKDDTSVDSIEAQNLLKDEKSVDAMEPIITLKKWFDDKTLELPTLEEFIKSPIINGYRNKCEFTIGLHPKDRTKVQVGFRLSSYKEGNTSVVNAEDVPFVPEPMKKLTKFFEELVTNSGYSTYDPISLSGHWKILLLRINSQKEVLMKITFNPQLLEDKELETIKDYIKQKISHYMEQDHDFKIVSTFLRFESRTSKASSQLLLGENGFS</sequence>
<dbReference type="Gene3D" id="3.20.20.330">
    <property type="entry name" value="Homocysteine-binding-like domain"/>
    <property type="match status" value="1"/>
</dbReference>
<dbReference type="GO" id="GO:0008168">
    <property type="term" value="F:methyltransferase activity"/>
    <property type="evidence" value="ECO:0007669"/>
    <property type="project" value="UniProtKB-KW"/>
</dbReference>
<dbReference type="InterPro" id="IPR036589">
    <property type="entry name" value="HCY_dom_sf"/>
</dbReference>
<keyword evidence="2 5" id="KW-0808">Transferase</keyword>
<proteinExistence type="predicted"/>
<dbReference type="GO" id="GO:0032259">
    <property type="term" value="P:methylation"/>
    <property type="evidence" value="ECO:0007669"/>
    <property type="project" value="UniProtKB-KW"/>
</dbReference>
<gene>
    <name evidence="5" type="ORF">LSAA_12018</name>
</gene>
<dbReference type="Gene3D" id="2.40.50.1070">
    <property type="match status" value="1"/>
</dbReference>
<accession>A0A7R8HB90</accession>
<evidence type="ECO:0000313" key="5">
    <source>
        <dbReference type="EMBL" id="CAF2977830.1"/>
    </source>
</evidence>
<keyword evidence="6" id="KW-1185">Reference proteome</keyword>
<dbReference type="PANTHER" id="PTHR45904">
    <property type="entry name" value="TRNA (URACIL-5-)-METHYLTRANSFERASE"/>
    <property type="match status" value="1"/>
</dbReference>
<keyword evidence="1 5" id="KW-0489">Methyltransferase</keyword>
<evidence type="ECO:0000256" key="1">
    <source>
        <dbReference type="ARBA" id="ARBA00022603"/>
    </source>
</evidence>
<feature type="domain" description="Hcy-binding" evidence="4">
    <location>
        <begin position="83"/>
        <end position="192"/>
    </location>
</feature>
<dbReference type="Proteomes" id="UP000675881">
    <property type="component" value="Chromosome 6"/>
</dbReference>
<dbReference type="OrthoDB" id="10250660at2759"/>
<dbReference type="EMBL" id="HG994585">
    <property type="protein sequence ID" value="CAF2977830.1"/>
    <property type="molecule type" value="Genomic_DNA"/>
</dbReference>
<dbReference type="AlphaFoldDB" id="A0A7R8HB90"/>
<dbReference type="Pfam" id="PF02574">
    <property type="entry name" value="S-methyl_trans"/>
    <property type="match status" value="1"/>
</dbReference>
<evidence type="ECO:0000259" key="4">
    <source>
        <dbReference type="Pfam" id="PF02574"/>
    </source>
</evidence>
<organism evidence="5 6">
    <name type="scientific">Lepeophtheirus salmonis</name>
    <name type="common">Salmon louse</name>
    <name type="synonym">Caligus salmonis</name>
    <dbReference type="NCBI Taxonomy" id="72036"/>
    <lineage>
        <taxon>Eukaryota</taxon>
        <taxon>Metazoa</taxon>
        <taxon>Ecdysozoa</taxon>
        <taxon>Arthropoda</taxon>
        <taxon>Crustacea</taxon>
        <taxon>Multicrustacea</taxon>
        <taxon>Hexanauplia</taxon>
        <taxon>Copepoda</taxon>
        <taxon>Siphonostomatoida</taxon>
        <taxon>Caligidae</taxon>
        <taxon>Lepeophtheirus</taxon>
    </lineage>
</organism>
<evidence type="ECO:0000256" key="3">
    <source>
        <dbReference type="ARBA" id="ARBA00034478"/>
    </source>
</evidence>
<dbReference type="GO" id="GO:0003723">
    <property type="term" value="F:RNA binding"/>
    <property type="evidence" value="ECO:0007669"/>
    <property type="project" value="TreeGrafter"/>
</dbReference>
<dbReference type="InterPro" id="IPR003726">
    <property type="entry name" value="HCY_dom"/>
</dbReference>